<protein>
    <submittedName>
        <fullName evidence="1">Uncharacterized protein</fullName>
    </submittedName>
</protein>
<proteinExistence type="predicted"/>
<dbReference type="AlphaFoldDB" id="A0A2T0PVN4"/>
<evidence type="ECO:0000313" key="2">
    <source>
        <dbReference type="Proteomes" id="UP000237846"/>
    </source>
</evidence>
<accession>A0A2T0PVN4</accession>
<organism evidence="1 2">
    <name type="scientific">Allonocardiopsis opalescens</name>
    <dbReference type="NCBI Taxonomy" id="1144618"/>
    <lineage>
        <taxon>Bacteria</taxon>
        <taxon>Bacillati</taxon>
        <taxon>Actinomycetota</taxon>
        <taxon>Actinomycetes</taxon>
        <taxon>Streptosporangiales</taxon>
        <taxon>Allonocardiopsis</taxon>
    </lineage>
</organism>
<comment type="caution">
    <text evidence="1">The sequence shown here is derived from an EMBL/GenBank/DDBJ whole genome shotgun (WGS) entry which is preliminary data.</text>
</comment>
<sequence>MSARAVFAEVKRLAEVGRSGRDGALRIAQELRRFGARGVRCRMAHCPLARHLGTFSGGQPVLVTRTEVLVGTSRDARTLHLTRAPGDLIVISEFVRAFDDQPGRFRWLREGGSR</sequence>
<dbReference type="RefSeq" id="WP_106251825.1">
    <property type="nucleotide sequence ID" value="NZ_PVZC01000009.1"/>
</dbReference>
<evidence type="ECO:0000313" key="1">
    <source>
        <dbReference type="EMBL" id="PRX95606.1"/>
    </source>
</evidence>
<reference evidence="1 2" key="1">
    <citation type="submission" date="2018-03" db="EMBL/GenBank/DDBJ databases">
        <title>Genomic Encyclopedia of Archaeal and Bacterial Type Strains, Phase II (KMG-II): from individual species to whole genera.</title>
        <authorList>
            <person name="Goeker M."/>
        </authorList>
    </citation>
    <scope>NUCLEOTIDE SEQUENCE [LARGE SCALE GENOMIC DNA]</scope>
    <source>
        <strain evidence="1 2">DSM 45601</strain>
    </source>
</reference>
<dbReference type="Proteomes" id="UP000237846">
    <property type="component" value="Unassembled WGS sequence"/>
</dbReference>
<name>A0A2T0PVN4_9ACTN</name>
<keyword evidence="2" id="KW-1185">Reference proteome</keyword>
<gene>
    <name evidence="1" type="ORF">CLV72_109215</name>
</gene>
<dbReference type="EMBL" id="PVZC01000009">
    <property type="protein sequence ID" value="PRX95606.1"/>
    <property type="molecule type" value="Genomic_DNA"/>
</dbReference>